<evidence type="ECO:0000313" key="3">
    <source>
        <dbReference type="Proteomes" id="UP000267251"/>
    </source>
</evidence>
<feature type="compositionally biased region" description="Low complexity" evidence="1">
    <location>
        <begin position="19"/>
        <end position="32"/>
    </location>
</feature>
<feature type="compositionally biased region" description="Basic and acidic residues" evidence="1">
    <location>
        <begin position="303"/>
        <end position="319"/>
    </location>
</feature>
<accession>A0A4P9Y1H0</accession>
<gene>
    <name evidence="2" type="ORF">BJ684DRAFT_17550</name>
</gene>
<feature type="compositionally biased region" description="Acidic residues" evidence="1">
    <location>
        <begin position="129"/>
        <end position="143"/>
    </location>
</feature>
<dbReference type="EMBL" id="KZ988583">
    <property type="protein sequence ID" value="RKP11911.1"/>
    <property type="molecule type" value="Genomic_DNA"/>
</dbReference>
<sequence>MIPPMRVKTESITTGSHRPTPTVVPQTPTEQPLAPKRRKAGRSAKMEVLEGQGFNGSIKTSVLDAKGNGTQKSVSEQNSTDQEFLMEDGDEEEEGTGKYTPKVRSCPYDKDGEGIGQKHEKIVNKDEDIDHDDDDSEDDDDDDFFRRTKSNMLRRPIKRIRHVEKETIQMNHEENIEVTGKKRKLSSPEACTLTVGNQEIIEVGEPMAMDNQRDHPSKKKSATATMNEMNDQECTIISSRSPSPPPSQSAPSGFGSFFGDKILSFKNEVIQSYEKEKEEEVVVCVSEEDEDKEGGESCAFGSDNRDEEVVFADKDEGGG</sequence>
<keyword evidence="3" id="KW-1185">Reference proteome</keyword>
<dbReference type="AlphaFoldDB" id="A0A4P9Y1H0"/>
<feature type="region of interest" description="Disordered" evidence="1">
    <location>
        <begin position="286"/>
        <end position="319"/>
    </location>
</feature>
<feature type="compositionally biased region" description="Acidic residues" evidence="1">
    <location>
        <begin position="84"/>
        <end position="94"/>
    </location>
</feature>
<evidence type="ECO:0000313" key="2">
    <source>
        <dbReference type="EMBL" id="RKP11911.1"/>
    </source>
</evidence>
<proteinExistence type="predicted"/>
<feature type="compositionally biased region" description="Basic and acidic residues" evidence="1">
    <location>
        <begin position="107"/>
        <end position="128"/>
    </location>
</feature>
<feature type="region of interest" description="Disordered" evidence="1">
    <location>
        <begin position="236"/>
        <end position="255"/>
    </location>
</feature>
<feature type="compositionally biased region" description="Polar residues" evidence="1">
    <location>
        <begin position="68"/>
        <end position="82"/>
    </location>
</feature>
<reference evidence="3" key="1">
    <citation type="journal article" date="2018" name="Nat. Microbiol.">
        <title>Leveraging single-cell genomics to expand the fungal tree of life.</title>
        <authorList>
            <person name="Ahrendt S.R."/>
            <person name="Quandt C.A."/>
            <person name="Ciobanu D."/>
            <person name="Clum A."/>
            <person name="Salamov A."/>
            <person name="Andreopoulos B."/>
            <person name="Cheng J.F."/>
            <person name="Woyke T."/>
            <person name="Pelin A."/>
            <person name="Henrissat B."/>
            <person name="Reynolds N.K."/>
            <person name="Benny G.L."/>
            <person name="Smith M.E."/>
            <person name="James T.Y."/>
            <person name="Grigoriev I.V."/>
        </authorList>
    </citation>
    <scope>NUCLEOTIDE SEQUENCE [LARGE SCALE GENOMIC DNA]</scope>
</reference>
<feature type="region of interest" description="Disordered" evidence="1">
    <location>
        <begin position="1"/>
        <end position="148"/>
    </location>
</feature>
<organism evidence="2 3">
    <name type="scientific">Piptocephalis cylindrospora</name>
    <dbReference type="NCBI Taxonomy" id="1907219"/>
    <lineage>
        <taxon>Eukaryota</taxon>
        <taxon>Fungi</taxon>
        <taxon>Fungi incertae sedis</taxon>
        <taxon>Zoopagomycota</taxon>
        <taxon>Zoopagomycotina</taxon>
        <taxon>Zoopagomycetes</taxon>
        <taxon>Zoopagales</taxon>
        <taxon>Piptocephalidaceae</taxon>
        <taxon>Piptocephalis</taxon>
    </lineage>
</organism>
<feature type="region of interest" description="Disordered" evidence="1">
    <location>
        <begin position="205"/>
        <end position="225"/>
    </location>
</feature>
<dbReference type="Proteomes" id="UP000267251">
    <property type="component" value="Unassembled WGS sequence"/>
</dbReference>
<evidence type="ECO:0000256" key="1">
    <source>
        <dbReference type="SAM" id="MobiDB-lite"/>
    </source>
</evidence>
<name>A0A4P9Y1H0_9FUNG</name>
<protein>
    <submittedName>
        <fullName evidence="2">Uncharacterized protein</fullName>
    </submittedName>
</protein>